<feature type="domain" description="Fumarylacetoacetase-like C-terminal" evidence="2">
    <location>
        <begin position="44"/>
        <end position="233"/>
    </location>
</feature>
<proteinExistence type="predicted"/>
<dbReference type="Proteomes" id="UP000000740">
    <property type="component" value="Plasmid pHLAC01"/>
</dbReference>
<protein>
    <submittedName>
        <fullName evidence="3">Fumarylacetoacetate (FAA) hydrolase</fullName>
    </submittedName>
</protein>
<geneLocation type="plasmid" evidence="3 4">
    <name>pHLAC01</name>
</geneLocation>
<dbReference type="RefSeq" id="WP_012660016.1">
    <property type="nucleotide sequence ID" value="NC_012030.1"/>
</dbReference>
<keyword evidence="4" id="KW-1185">Reference proteome</keyword>
<dbReference type="GO" id="GO:0046872">
    <property type="term" value="F:metal ion binding"/>
    <property type="evidence" value="ECO:0007669"/>
    <property type="project" value="UniProtKB-KW"/>
</dbReference>
<dbReference type="InterPro" id="IPR036663">
    <property type="entry name" value="Fumarylacetoacetase_C_sf"/>
</dbReference>
<accession>B9LWF8</accession>
<keyword evidence="3" id="KW-0378">Hydrolase</keyword>
<evidence type="ECO:0000256" key="1">
    <source>
        <dbReference type="ARBA" id="ARBA00022723"/>
    </source>
</evidence>
<organism evidence="3 4">
    <name type="scientific">Halorubrum lacusprofundi (strain ATCC 49239 / DSM 5036 / JCM 8891 / ACAM 34)</name>
    <dbReference type="NCBI Taxonomy" id="416348"/>
    <lineage>
        <taxon>Archaea</taxon>
        <taxon>Methanobacteriati</taxon>
        <taxon>Methanobacteriota</taxon>
        <taxon>Stenosarchaea group</taxon>
        <taxon>Halobacteria</taxon>
        <taxon>Halobacteriales</taxon>
        <taxon>Haloferacaceae</taxon>
        <taxon>Halorubrum</taxon>
    </lineage>
</organism>
<dbReference type="InterPro" id="IPR011234">
    <property type="entry name" value="Fumarylacetoacetase-like_C"/>
</dbReference>
<dbReference type="SUPFAM" id="SSF56529">
    <property type="entry name" value="FAH"/>
    <property type="match status" value="1"/>
</dbReference>
<sequence length="240" mass="26461">MRLARAQTSEGIVGGTYEEGALKTETEVYDIDGNLLAPVRPTTMYCVGRNYAATLDQMEYERPSEPDFFIKPSVSTHPPETPIPYPSFSDELTYAGELAAVIGERCENVTEDDVDDILRGYTILNDVDALDQPGRTARKAFNGSGPLGPWIETDLDPVGLDMQTLINDEERQNSNTDLMLFKPREVISFLSERFTLHPGDVIAFGSPANPGLIEPGDKIEISYEGIGTLRNTVGERRGNK</sequence>
<name>B9LWF8_HALLT</name>
<dbReference type="KEGG" id="hla:Hlac_3273"/>
<gene>
    <name evidence="3" type="ordered locus">Hlac_3273</name>
</gene>
<dbReference type="PANTHER" id="PTHR11820:SF7">
    <property type="entry name" value="ACYLPYRUVASE FAHD1, MITOCHONDRIAL"/>
    <property type="match status" value="1"/>
</dbReference>
<dbReference type="eggNOG" id="arCOG00235">
    <property type="taxonomic scope" value="Archaea"/>
</dbReference>
<evidence type="ECO:0000259" key="2">
    <source>
        <dbReference type="Pfam" id="PF01557"/>
    </source>
</evidence>
<keyword evidence="3" id="KW-0614">Plasmid</keyword>
<dbReference type="HOGENOM" id="CLU_028458_4_2_2"/>
<keyword evidence="1" id="KW-0479">Metal-binding</keyword>
<reference evidence="3 4" key="1">
    <citation type="journal article" date="2016" name="Stand. Genomic Sci.">
        <title>Complete genome sequence of the Antarctic Halorubrum lacusprofundi type strain ACAM 34.</title>
        <authorList>
            <person name="Anderson I.J."/>
            <person name="DasSarma P."/>
            <person name="Lucas S."/>
            <person name="Copeland A."/>
            <person name="Lapidus A."/>
            <person name="Del Rio T.G."/>
            <person name="Tice H."/>
            <person name="Dalin E."/>
            <person name="Bruce D.C."/>
            <person name="Goodwin L."/>
            <person name="Pitluck S."/>
            <person name="Sims D."/>
            <person name="Brettin T.S."/>
            <person name="Detter J.C."/>
            <person name="Han C.S."/>
            <person name="Larimer F."/>
            <person name="Hauser L."/>
            <person name="Land M."/>
            <person name="Ivanova N."/>
            <person name="Richardson P."/>
            <person name="Cavicchioli R."/>
            <person name="DasSarma S."/>
            <person name="Woese C.R."/>
            <person name="Kyrpides N.C."/>
        </authorList>
    </citation>
    <scope>NUCLEOTIDE SEQUENCE [LARGE SCALE GENOMIC DNA]</scope>
    <source>
        <strain evidence="4">ATCC 49239 / DSM 5036 / JCM 8891 / ACAM 34</strain>
    </source>
</reference>
<dbReference type="GeneID" id="7402419"/>
<dbReference type="EMBL" id="CP001367">
    <property type="protein sequence ID" value="ACM58799.1"/>
    <property type="molecule type" value="Genomic_DNA"/>
</dbReference>
<dbReference type="PANTHER" id="PTHR11820">
    <property type="entry name" value="ACYLPYRUVASE"/>
    <property type="match status" value="1"/>
</dbReference>
<dbReference type="GO" id="GO:0018773">
    <property type="term" value="F:acetylpyruvate hydrolase activity"/>
    <property type="evidence" value="ECO:0007669"/>
    <property type="project" value="TreeGrafter"/>
</dbReference>
<dbReference type="AlphaFoldDB" id="B9LWF8"/>
<dbReference type="Pfam" id="PF01557">
    <property type="entry name" value="FAA_hydrolase"/>
    <property type="match status" value="1"/>
</dbReference>
<evidence type="ECO:0000313" key="4">
    <source>
        <dbReference type="Proteomes" id="UP000000740"/>
    </source>
</evidence>
<evidence type="ECO:0000313" key="3">
    <source>
        <dbReference type="EMBL" id="ACM58799.1"/>
    </source>
</evidence>
<dbReference type="Gene3D" id="3.90.850.10">
    <property type="entry name" value="Fumarylacetoacetase-like, C-terminal domain"/>
    <property type="match status" value="1"/>
</dbReference>